<evidence type="ECO:0000313" key="2">
    <source>
        <dbReference type="Proteomes" id="UP000078540"/>
    </source>
</evidence>
<evidence type="ECO:0000313" key="1">
    <source>
        <dbReference type="EMBL" id="KYM93187.1"/>
    </source>
</evidence>
<dbReference type="AlphaFoldDB" id="A0A195BX81"/>
<organism evidence="1 2">
    <name type="scientific">Atta colombica</name>
    <dbReference type="NCBI Taxonomy" id="520822"/>
    <lineage>
        <taxon>Eukaryota</taxon>
        <taxon>Metazoa</taxon>
        <taxon>Ecdysozoa</taxon>
        <taxon>Arthropoda</taxon>
        <taxon>Hexapoda</taxon>
        <taxon>Insecta</taxon>
        <taxon>Pterygota</taxon>
        <taxon>Neoptera</taxon>
        <taxon>Endopterygota</taxon>
        <taxon>Hymenoptera</taxon>
        <taxon>Apocrita</taxon>
        <taxon>Aculeata</taxon>
        <taxon>Formicoidea</taxon>
        <taxon>Formicidae</taxon>
        <taxon>Myrmicinae</taxon>
        <taxon>Atta</taxon>
    </lineage>
</organism>
<reference evidence="1 2" key="1">
    <citation type="submission" date="2015-09" db="EMBL/GenBank/DDBJ databases">
        <title>Atta colombica WGS genome.</title>
        <authorList>
            <person name="Nygaard S."/>
            <person name="Hu H."/>
            <person name="Boomsma J."/>
            <person name="Zhang G."/>
        </authorList>
    </citation>
    <scope>NUCLEOTIDE SEQUENCE [LARGE SCALE GENOMIC DNA]</scope>
    <source>
        <strain evidence="1">Treedump-2</strain>
        <tissue evidence="1">Whole body</tissue>
    </source>
</reference>
<sequence length="326" mass="36789">MRTLFTVKHRLNNTANDSERKKAVTVEDTVNVVEGIDLNDRSMYADVNDNLAQTYLKNEIKDLNKNLAKFVIIIDALRDNHILHMVIPQKIRIDIADDSRWHRRRNYIWDIFVVASHNVCVDNPSKTRGNTCFICFSFQGTCFLGYDLLRFLHLGMIFFCNNKILPRWSLRSAADCALSIAFRLCISIACCLSANSFSTVAREFCKRRSFSSNFRTTTLAASTCVVNVDTCSFSTSFSSLAILFLHILERLSGHFHLIQKCFLFLQPNTILFNVTFPFTVGEVNVKESGVFLLPSPSPTSIVSTSSSAPDSLFIVTPLSSFICTCI</sequence>
<accession>A0A195BX81</accession>
<gene>
    <name evidence="1" type="ORF">ALC53_00123</name>
</gene>
<dbReference type="Proteomes" id="UP000078540">
    <property type="component" value="Unassembled WGS sequence"/>
</dbReference>
<dbReference type="EMBL" id="KQ976394">
    <property type="protein sequence ID" value="KYM93187.1"/>
    <property type="molecule type" value="Genomic_DNA"/>
</dbReference>
<keyword evidence="2" id="KW-1185">Reference proteome</keyword>
<protein>
    <submittedName>
        <fullName evidence="1">Uncharacterized protein</fullName>
    </submittedName>
</protein>
<name>A0A195BX81_9HYME</name>
<proteinExistence type="predicted"/>